<accession>A0A7X6BG31</accession>
<keyword evidence="2" id="KW-0808">Transferase</keyword>
<protein>
    <submittedName>
        <fullName evidence="2">FkbM family methyltransferase</fullName>
    </submittedName>
</protein>
<dbReference type="Pfam" id="PF05050">
    <property type="entry name" value="Methyltransf_21"/>
    <property type="match status" value="1"/>
</dbReference>
<dbReference type="NCBIfam" id="TIGR01444">
    <property type="entry name" value="fkbM_fam"/>
    <property type="match status" value="1"/>
</dbReference>
<dbReference type="Gene3D" id="3.40.50.150">
    <property type="entry name" value="Vaccinia Virus protein VP39"/>
    <property type="match status" value="1"/>
</dbReference>
<keyword evidence="2" id="KW-0489">Methyltransferase</keyword>
<keyword evidence="3" id="KW-1185">Reference proteome</keyword>
<dbReference type="Proteomes" id="UP000558192">
    <property type="component" value="Unassembled WGS sequence"/>
</dbReference>
<dbReference type="GO" id="GO:0008168">
    <property type="term" value="F:methyltransferase activity"/>
    <property type="evidence" value="ECO:0007669"/>
    <property type="project" value="UniProtKB-KW"/>
</dbReference>
<name>A0A7X6BG31_9SPHN</name>
<gene>
    <name evidence="2" type="ORF">GGQ97_001817</name>
</gene>
<sequence>MSPGGVAGLRQQLARRTPGAVRKLVRMGEHFARRQRDWALLLKAASGVTGADRLALATSALVAPVTALKALDGFGCPVLLRDVQVRVDKVGVFRLRRGTDDPIHVLRQREPHMWAVLQERLRPGDRFVDAGANIGFYALRAAQLVGPRGEVVAIEMMPGTAASLRANVAASGAGNVTVVEKALADVDGQVLEASADPSKLGQASIAAVEGGRRSLRLKVETARLDSLLPEGPVALMKMDLEGAEFDALQGAAGLLGRVDALVYESNGDDPRIERLLKACGFTVRHLAAHDYLAVSDTSR</sequence>
<comment type="caution">
    <text evidence="2">The sequence shown here is derived from an EMBL/GenBank/DDBJ whole genome shotgun (WGS) entry which is preliminary data.</text>
</comment>
<evidence type="ECO:0000313" key="2">
    <source>
        <dbReference type="EMBL" id="NJC06024.1"/>
    </source>
</evidence>
<dbReference type="RefSeq" id="WP_168068956.1">
    <property type="nucleotide sequence ID" value="NZ_JAATJC010000001.1"/>
</dbReference>
<proteinExistence type="predicted"/>
<dbReference type="InterPro" id="IPR052514">
    <property type="entry name" value="SAM-dependent_MTase"/>
</dbReference>
<dbReference type="SUPFAM" id="SSF53335">
    <property type="entry name" value="S-adenosyl-L-methionine-dependent methyltransferases"/>
    <property type="match status" value="1"/>
</dbReference>
<dbReference type="InterPro" id="IPR029063">
    <property type="entry name" value="SAM-dependent_MTases_sf"/>
</dbReference>
<organism evidence="2 3">
    <name type="scientific">Sphingomonas kaistensis</name>
    <dbReference type="NCBI Taxonomy" id="298708"/>
    <lineage>
        <taxon>Bacteria</taxon>
        <taxon>Pseudomonadati</taxon>
        <taxon>Pseudomonadota</taxon>
        <taxon>Alphaproteobacteria</taxon>
        <taxon>Sphingomonadales</taxon>
        <taxon>Sphingomonadaceae</taxon>
        <taxon>Sphingomonas</taxon>
    </lineage>
</organism>
<dbReference type="PANTHER" id="PTHR34203:SF15">
    <property type="entry name" value="SLL1173 PROTEIN"/>
    <property type="match status" value="1"/>
</dbReference>
<dbReference type="AlphaFoldDB" id="A0A7X6BG31"/>
<evidence type="ECO:0000313" key="3">
    <source>
        <dbReference type="Proteomes" id="UP000558192"/>
    </source>
</evidence>
<dbReference type="InterPro" id="IPR006342">
    <property type="entry name" value="FkbM_mtfrase"/>
</dbReference>
<dbReference type="EMBL" id="JAATJC010000001">
    <property type="protein sequence ID" value="NJC06024.1"/>
    <property type="molecule type" value="Genomic_DNA"/>
</dbReference>
<dbReference type="PANTHER" id="PTHR34203">
    <property type="entry name" value="METHYLTRANSFERASE, FKBM FAMILY PROTEIN"/>
    <property type="match status" value="1"/>
</dbReference>
<feature type="domain" description="Methyltransferase FkbM" evidence="1">
    <location>
        <begin position="129"/>
        <end position="282"/>
    </location>
</feature>
<reference evidence="2 3" key="1">
    <citation type="submission" date="2020-03" db="EMBL/GenBank/DDBJ databases">
        <title>Genomic Encyclopedia of Type Strains, Phase IV (KMG-IV): sequencing the most valuable type-strain genomes for metagenomic binning, comparative biology and taxonomic classification.</title>
        <authorList>
            <person name="Goeker M."/>
        </authorList>
    </citation>
    <scope>NUCLEOTIDE SEQUENCE [LARGE SCALE GENOMIC DNA]</scope>
    <source>
        <strain evidence="2 3">DSM 16846</strain>
    </source>
</reference>
<dbReference type="GO" id="GO:0032259">
    <property type="term" value="P:methylation"/>
    <property type="evidence" value="ECO:0007669"/>
    <property type="project" value="UniProtKB-KW"/>
</dbReference>
<evidence type="ECO:0000259" key="1">
    <source>
        <dbReference type="Pfam" id="PF05050"/>
    </source>
</evidence>